<evidence type="ECO:0000313" key="2">
    <source>
        <dbReference type="Proteomes" id="UP000632535"/>
    </source>
</evidence>
<keyword evidence="2" id="KW-1185">Reference proteome</keyword>
<dbReference type="EMBL" id="BMDG01000004">
    <property type="protein sequence ID" value="GGI06996.1"/>
    <property type="molecule type" value="Genomic_DNA"/>
</dbReference>
<proteinExistence type="predicted"/>
<reference evidence="2" key="1">
    <citation type="journal article" date="2019" name="Int. J. Syst. Evol. Microbiol.">
        <title>The Global Catalogue of Microorganisms (GCM) 10K type strain sequencing project: providing services to taxonomists for standard genome sequencing and annotation.</title>
        <authorList>
            <consortium name="The Broad Institute Genomics Platform"/>
            <consortium name="The Broad Institute Genome Sequencing Center for Infectious Disease"/>
            <person name="Wu L."/>
            <person name="Ma J."/>
        </authorList>
    </citation>
    <scope>NUCLEOTIDE SEQUENCE [LARGE SCALE GENOMIC DNA]</scope>
    <source>
        <strain evidence="2">CCM 8653</strain>
    </source>
</reference>
<evidence type="ECO:0008006" key="3">
    <source>
        <dbReference type="Google" id="ProtNLM"/>
    </source>
</evidence>
<comment type="caution">
    <text evidence="1">The sequence shown here is derived from an EMBL/GenBank/DDBJ whole genome shotgun (WGS) entry which is preliminary data.</text>
</comment>
<name>A0ABQ2B7E5_9MICO</name>
<accession>A0ABQ2B7E5</accession>
<gene>
    <name evidence="1" type="ORF">GCM10007368_13950</name>
</gene>
<sequence length="132" mass="14636">MTYRACVVCGEPSPESRCAEHQLPEPAKPSRVARGYDAAWQQLSKRARRLQPFCSDCGTTEDLSADHLPIAWERKAAGKPIRLQDIDVVCRSCNAKRGRARPTGDGVDANVKHPWWKASRQLHTESQRGGAA</sequence>
<organism evidence="1 2">
    <name type="scientific">Isoptericola cucumis</name>
    <dbReference type="NCBI Taxonomy" id="1776856"/>
    <lineage>
        <taxon>Bacteria</taxon>
        <taxon>Bacillati</taxon>
        <taxon>Actinomycetota</taxon>
        <taxon>Actinomycetes</taxon>
        <taxon>Micrococcales</taxon>
        <taxon>Promicromonosporaceae</taxon>
        <taxon>Isoptericola</taxon>
    </lineage>
</organism>
<dbReference type="Proteomes" id="UP000632535">
    <property type="component" value="Unassembled WGS sequence"/>
</dbReference>
<protein>
    <recommendedName>
        <fullName evidence="3">HNH endonuclease</fullName>
    </recommendedName>
</protein>
<evidence type="ECO:0000313" key="1">
    <source>
        <dbReference type="EMBL" id="GGI06996.1"/>
    </source>
</evidence>